<reference evidence="2" key="1">
    <citation type="journal article" date="2012" name="MBio">
        <title>Comparative genome analysis of Trichophyton rubrum and related dermatophytes reveals candidate genes involved in infection.</title>
        <authorList>
            <person name="Martinez D.A."/>
            <person name="Oliver B.G."/>
            <person name="Graeser Y."/>
            <person name="Goldberg J.M."/>
            <person name="Li W."/>
            <person name="Martinez-Rossi N.M."/>
            <person name="Monod M."/>
            <person name="Shelest E."/>
            <person name="Barton R.C."/>
            <person name="Birch E."/>
            <person name="Brakhage A.A."/>
            <person name="Chen Z."/>
            <person name="Gurr S.J."/>
            <person name="Heiman D."/>
            <person name="Heitman J."/>
            <person name="Kosti I."/>
            <person name="Rossi A."/>
            <person name="Saif S."/>
            <person name="Samalova M."/>
            <person name="Saunders C.W."/>
            <person name="Shea T."/>
            <person name="Summerbell R.C."/>
            <person name="Xu J."/>
            <person name="Young S."/>
            <person name="Zeng Q."/>
            <person name="Birren B.W."/>
            <person name="Cuomo C.A."/>
            <person name="White T.C."/>
        </authorList>
    </citation>
    <scope>NUCLEOTIDE SEQUENCE [LARGE SCALE GENOMIC DNA]</scope>
    <source>
        <strain evidence="2">ATCC MYA-4607 / CBS 118892</strain>
    </source>
</reference>
<accession>A0A080WGA0</accession>
<sequence length="101" mass="11017">MVVSLHQECCVLAALRTRSADRFIPPGLSSKYLVPNGYGPGAVGNGPRTSFCFSSHLLAVVDAVRISKHNSNGAIPPCKPNEEHSGRKMLHYFIDWKIPAQ</sequence>
<dbReference type="AlphaFoldDB" id="A0A080WGA0"/>
<dbReference type="GeneID" id="71777383"/>
<dbReference type="EMBL" id="GG700651">
    <property type="protein sequence ID" value="KFL61446.1"/>
    <property type="molecule type" value="Genomic_DNA"/>
</dbReference>
<proteinExistence type="predicted"/>
<name>A0A080WGA0_TRIRC</name>
<dbReference type="HOGENOM" id="CLU_2293713_0_0_1"/>
<dbReference type="InParanoid" id="A0A080WGA0"/>
<evidence type="ECO:0000313" key="2">
    <source>
        <dbReference type="Proteomes" id="UP000008864"/>
    </source>
</evidence>
<evidence type="ECO:0000313" key="1">
    <source>
        <dbReference type="EMBL" id="KFL61446.1"/>
    </source>
</evidence>
<protein>
    <submittedName>
        <fullName evidence="1">Uncharacterized protein</fullName>
    </submittedName>
</protein>
<gene>
    <name evidence="1" type="ORF">TERG_12094</name>
</gene>
<dbReference type="Proteomes" id="UP000008864">
    <property type="component" value="Unassembled WGS sequence"/>
</dbReference>
<dbReference type="VEuPathDB" id="FungiDB:TERG_12094"/>
<dbReference type="RefSeq" id="XP_047606158.1">
    <property type="nucleotide sequence ID" value="XM_047751104.1"/>
</dbReference>
<keyword evidence="2" id="KW-1185">Reference proteome</keyword>
<organism evidence="1 2">
    <name type="scientific">Trichophyton rubrum (strain ATCC MYA-4607 / CBS 118892)</name>
    <name type="common">Athlete's foot fungus</name>
    <dbReference type="NCBI Taxonomy" id="559305"/>
    <lineage>
        <taxon>Eukaryota</taxon>
        <taxon>Fungi</taxon>
        <taxon>Dikarya</taxon>
        <taxon>Ascomycota</taxon>
        <taxon>Pezizomycotina</taxon>
        <taxon>Eurotiomycetes</taxon>
        <taxon>Eurotiomycetidae</taxon>
        <taxon>Onygenales</taxon>
        <taxon>Arthrodermataceae</taxon>
        <taxon>Trichophyton</taxon>
    </lineage>
</organism>